<dbReference type="SMART" id="SM00822">
    <property type="entry name" value="PKS_KR"/>
    <property type="match status" value="1"/>
</dbReference>
<dbReference type="GO" id="GO:0016491">
    <property type="term" value="F:oxidoreductase activity"/>
    <property type="evidence" value="ECO:0007669"/>
    <property type="project" value="UniProtKB-KW"/>
</dbReference>
<gene>
    <name evidence="4" type="ORF">EV378_6076</name>
</gene>
<dbReference type="SUPFAM" id="SSF51735">
    <property type="entry name" value="NAD(P)-binding Rossmann-fold domains"/>
    <property type="match status" value="1"/>
</dbReference>
<comment type="caution">
    <text evidence="4">The sequence shown here is derived from an EMBL/GenBank/DDBJ whole genome shotgun (WGS) entry which is preliminary data.</text>
</comment>
<keyword evidence="5" id="KW-1185">Reference proteome</keyword>
<dbReference type="OrthoDB" id="9803333at2"/>
<dbReference type="Pfam" id="PF13561">
    <property type="entry name" value="adh_short_C2"/>
    <property type="match status" value="1"/>
</dbReference>
<evidence type="ECO:0000259" key="3">
    <source>
        <dbReference type="SMART" id="SM00822"/>
    </source>
</evidence>
<dbReference type="RefSeq" id="WP_132430746.1">
    <property type="nucleotide sequence ID" value="NZ_SMFZ01000002.1"/>
</dbReference>
<dbReference type="PANTHER" id="PTHR43639">
    <property type="entry name" value="OXIDOREDUCTASE, SHORT-CHAIN DEHYDROGENASE/REDUCTASE FAMILY (AFU_ORTHOLOGUE AFUA_5G02870)"/>
    <property type="match status" value="1"/>
</dbReference>
<dbReference type="PANTHER" id="PTHR43639:SF1">
    <property type="entry name" value="SHORT-CHAIN DEHYDROGENASE_REDUCTASE FAMILY PROTEIN"/>
    <property type="match status" value="1"/>
</dbReference>
<dbReference type="Gene3D" id="3.40.50.720">
    <property type="entry name" value="NAD(P)-binding Rossmann-like Domain"/>
    <property type="match status" value="1"/>
</dbReference>
<dbReference type="EMBL" id="SMFZ01000002">
    <property type="protein sequence ID" value="TCK22078.1"/>
    <property type="molecule type" value="Genomic_DNA"/>
</dbReference>
<proteinExistence type="inferred from homology"/>
<comment type="similarity">
    <text evidence="1">Belongs to the short-chain dehydrogenases/reductases (SDR) family.</text>
</comment>
<evidence type="ECO:0000313" key="5">
    <source>
        <dbReference type="Proteomes" id="UP000295560"/>
    </source>
</evidence>
<feature type="domain" description="Ketoreductase" evidence="3">
    <location>
        <begin position="9"/>
        <end position="204"/>
    </location>
</feature>
<keyword evidence="2" id="KW-0560">Oxidoreductase</keyword>
<protein>
    <submittedName>
        <fullName evidence="4">NAD(P)-dependent dehydrogenase (Short-subunit alcohol dehydrogenase family)</fullName>
    </submittedName>
</protein>
<name>A0A4R1HJN9_PSEEN</name>
<dbReference type="InterPro" id="IPR057326">
    <property type="entry name" value="KR_dom"/>
</dbReference>
<accession>A0A4R1HJN9</accession>
<evidence type="ECO:0000256" key="1">
    <source>
        <dbReference type="ARBA" id="ARBA00006484"/>
    </source>
</evidence>
<dbReference type="PRINTS" id="PR00081">
    <property type="entry name" value="GDHRDH"/>
</dbReference>
<organism evidence="4 5">
    <name type="scientific">Pseudonocardia endophytica</name>
    <dbReference type="NCBI Taxonomy" id="401976"/>
    <lineage>
        <taxon>Bacteria</taxon>
        <taxon>Bacillati</taxon>
        <taxon>Actinomycetota</taxon>
        <taxon>Actinomycetes</taxon>
        <taxon>Pseudonocardiales</taxon>
        <taxon>Pseudonocardiaceae</taxon>
        <taxon>Pseudonocardia</taxon>
    </lineage>
</organism>
<dbReference type="AlphaFoldDB" id="A0A4R1HJN9"/>
<sequence>MADSSLAGKVALVTGGSRGIGRAIVDRIAAAGALVAVHHSSVADESAGEPDAVKELVESLTAAGRTAFAVDLDFGDHDDGDRLTEAVVAGLRSHGVEPRLDIVVNNAGITSRTPFGQVTGAHVDRLFAVNARAPFLLLQRVTELLARGARVVNVSSGLTRIAEPVDPQQELAHAMSKAALEMLTLHLARPLAARGITVNTVAPGIVDVGDPALSDPVLRDRLAGLSPFGRCGTTDDVADLVEFLVSERSRWTTGQRVAASGGAAG</sequence>
<dbReference type="InterPro" id="IPR002347">
    <property type="entry name" value="SDR_fam"/>
</dbReference>
<reference evidence="4 5" key="1">
    <citation type="submission" date="2019-03" db="EMBL/GenBank/DDBJ databases">
        <title>Sequencing the genomes of 1000 actinobacteria strains.</title>
        <authorList>
            <person name="Klenk H.-P."/>
        </authorList>
    </citation>
    <scope>NUCLEOTIDE SEQUENCE [LARGE SCALE GENOMIC DNA]</scope>
    <source>
        <strain evidence="4 5">DSM 44969</strain>
    </source>
</reference>
<dbReference type="FunFam" id="3.40.50.720:FF:000084">
    <property type="entry name" value="Short-chain dehydrogenase reductase"/>
    <property type="match status" value="1"/>
</dbReference>
<evidence type="ECO:0000313" key="4">
    <source>
        <dbReference type="EMBL" id="TCK22078.1"/>
    </source>
</evidence>
<dbReference type="InterPro" id="IPR036291">
    <property type="entry name" value="NAD(P)-bd_dom_sf"/>
</dbReference>
<dbReference type="PRINTS" id="PR00080">
    <property type="entry name" value="SDRFAMILY"/>
</dbReference>
<dbReference type="Proteomes" id="UP000295560">
    <property type="component" value="Unassembled WGS sequence"/>
</dbReference>
<evidence type="ECO:0000256" key="2">
    <source>
        <dbReference type="ARBA" id="ARBA00023002"/>
    </source>
</evidence>